<dbReference type="EMBL" id="QNQU01000020">
    <property type="protein sequence ID" value="RBQ03629.1"/>
    <property type="molecule type" value="Genomic_DNA"/>
</dbReference>
<dbReference type="InterPro" id="IPR035901">
    <property type="entry name" value="GIY-YIG_endonuc_sf"/>
</dbReference>
<dbReference type="OrthoDB" id="677560at2"/>
<dbReference type="InterPro" id="IPR000305">
    <property type="entry name" value="GIY-YIG_endonuc"/>
</dbReference>
<dbReference type="InterPro" id="IPR050190">
    <property type="entry name" value="UPF0213_domain"/>
</dbReference>
<reference evidence="3 4" key="1">
    <citation type="submission" date="2018-07" db="EMBL/GenBank/DDBJ databases">
        <title>A draft genome of a endophytic bacteria, a new species of Pedobacter.</title>
        <authorList>
            <person name="Zhang Z.D."/>
            <person name="Chen Z.J."/>
        </authorList>
    </citation>
    <scope>NUCLEOTIDE SEQUENCE [LARGE SCALE GENOMIC DNA]</scope>
    <source>
        <strain evidence="3 4">RS10</strain>
    </source>
</reference>
<gene>
    <name evidence="3" type="ORF">DRW42_20625</name>
</gene>
<evidence type="ECO:0000256" key="1">
    <source>
        <dbReference type="ARBA" id="ARBA00007435"/>
    </source>
</evidence>
<dbReference type="PANTHER" id="PTHR34477">
    <property type="entry name" value="UPF0213 PROTEIN YHBQ"/>
    <property type="match status" value="1"/>
</dbReference>
<sequence>MMYYLYILYSPTSDKYYVGYSNDPHSRLLAHNSTDRVTYTSKYRPWVLKAIFSCGKVEGEAMRIEKFIKKQKSRKLLEKLISGELLTGILAQLVRIPQVQN</sequence>
<dbReference type="RefSeq" id="WP_113950727.1">
    <property type="nucleotide sequence ID" value="NZ_QNQU01000020.1"/>
</dbReference>
<comment type="caution">
    <text evidence="3">The sequence shown here is derived from an EMBL/GenBank/DDBJ whole genome shotgun (WGS) entry which is preliminary data.</text>
</comment>
<organism evidence="3 4">
    <name type="scientific">Pedobacter miscanthi</name>
    <dbReference type="NCBI Taxonomy" id="2259170"/>
    <lineage>
        <taxon>Bacteria</taxon>
        <taxon>Pseudomonadati</taxon>
        <taxon>Bacteroidota</taxon>
        <taxon>Sphingobacteriia</taxon>
        <taxon>Sphingobacteriales</taxon>
        <taxon>Sphingobacteriaceae</taxon>
        <taxon>Pedobacter</taxon>
    </lineage>
</organism>
<dbReference type="Gene3D" id="3.40.1440.10">
    <property type="entry name" value="GIY-YIG endonuclease"/>
    <property type="match status" value="1"/>
</dbReference>
<protein>
    <submittedName>
        <fullName evidence="3">GIY-YIG nuclease family protein</fullName>
    </submittedName>
</protein>
<evidence type="ECO:0000313" key="3">
    <source>
        <dbReference type="EMBL" id="RBQ03629.1"/>
    </source>
</evidence>
<proteinExistence type="inferred from homology"/>
<keyword evidence="4" id="KW-1185">Reference proteome</keyword>
<dbReference type="PROSITE" id="PS50164">
    <property type="entry name" value="GIY_YIG"/>
    <property type="match status" value="1"/>
</dbReference>
<dbReference type="Pfam" id="PF01541">
    <property type="entry name" value="GIY-YIG"/>
    <property type="match status" value="1"/>
</dbReference>
<accession>A0A366KR27</accession>
<feature type="domain" description="GIY-YIG" evidence="2">
    <location>
        <begin position="1"/>
        <end position="79"/>
    </location>
</feature>
<evidence type="ECO:0000259" key="2">
    <source>
        <dbReference type="PROSITE" id="PS50164"/>
    </source>
</evidence>
<dbReference type="Proteomes" id="UP000252081">
    <property type="component" value="Unassembled WGS sequence"/>
</dbReference>
<name>A0A366KR27_9SPHI</name>
<comment type="similarity">
    <text evidence="1">Belongs to the UPF0213 family.</text>
</comment>
<evidence type="ECO:0000313" key="4">
    <source>
        <dbReference type="Proteomes" id="UP000252081"/>
    </source>
</evidence>
<dbReference type="PANTHER" id="PTHR34477:SF1">
    <property type="entry name" value="UPF0213 PROTEIN YHBQ"/>
    <property type="match status" value="1"/>
</dbReference>
<dbReference type="SUPFAM" id="SSF82771">
    <property type="entry name" value="GIY-YIG endonuclease"/>
    <property type="match status" value="1"/>
</dbReference>
<dbReference type="AlphaFoldDB" id="A0A366KR27"/>